<organism evidence="1">
    <name type="scientific">bioreactor metagenome</name>
    <dbReference type="NCBI Taxonomy" id="1076179"/>
    <lineage>
        <taxon>unclassified sequences</taxon>
        <taxon>metagenomes</taxon>
        <taxon>ecological metagenomes</taxon>
    </lineage>
</organism>
<comment type="caution">
    <text evidence="1">The sequence shown here is derived from an EMBL/GenBank/DDBJ whole genome shotgun (WGS) entry which is preliminary data.</text>
</comment>
<proteinExistence type="predicted"/>
<reference evidence="1" key="1">
    <citation type="submission" date="2019-08" db="EMBL/GenBank/DDBJ databases">
        <authorList>
            <person name="Kucharzyk K."/>
            <person name="Murdoch R.W."/>
            <person name="Higgins S."/>
            <person name="Loffler F."/>
        </authorList>
    </citation>
    <scope>NUCLEOTIDE SEQUENCE</scope>
</reference>
<gene>
    <name evidence="1" type="ORF">SDC9_164550</name>
</gene>
<dbReference type="AlphaFoldDB" id="A0A645FTF5"/>
<sequence>MKLQLRHRATQRRTGLAQAFRLGHPVVAEQAIGLAETLQQVVSGVAQQTLQTMEIVHHHQQRILQLGDRHHRHRHRRVARTRPCRLHCFSICMEQRRDHVPHHYPRIDLAGNRLAAVPRAFQNVSTMIPGSRYRRPLSTLDCQCIHDHAPKSPLSICNDV</sequence>
<protein>
    <submittedName>
        <fullName evidence="1">Uncharacterized protein</fullName>
    </submittedName>
</protein>
<accession>A0A645FTF5</accession>
<evidence type="ECO:0000313" key="1">
    <source>
        <dbReference type="EMBL" id="MPN17200.1"/>
    </source>
</evidence>
<dbReference type="EMBL" id="VSSQ01064269">
    <property type="protein sequence ID" value="MPN17200.1"/>
    <property type="molecule type" value="Genomic_DNA"/>
</dbReference>
<name>A0A645FTF5_9ZZZZ</name>